<dbReference type="AlphaFoldDB" id="A0A3B0YDG7"/>
<dbReference type="SUPFAM" id="SSF103032">
    <property type="entry name" value="Hypothetical protein YwqG"/>
    <property type="match status" value="1"/>
</dbReference>
<organism evidence="1">
    <name type="scientific">hydrothermal vent metagenome</name>
    <dbReference type="NCBI Taxonomy" id="652676"/>
    <lineage>
        <taxon>unclassified sequences</taxon>
        <taxon>metagenomes</taxon>
        <taxon>ecological metagenomes</taxon>
    </lineage>
</organism>
<dbReference type="InterPro" id="IPR035948">
    <property type="entry name" value="YwqG-like_sf"/>
</dbReference>
<sequence length="288" mass="33069">MDINPDYLTKLETEVPELIQGECETFEEAKTLFATLSSEYRIALAIQVDQSMDVTKDTNLSKIGGLALYPSDRDWPLCEQCGEEMLLAYQIRKQDAAALPTPKGKDMLLVFTCPEECGDDQPEHEIVWLNESDVTQPLQTLRGRTTESNPLQFHPFRDHMICTEYEVEGIDFFSSHLSECEIRYPVRMIARMMEGLAEGNLDEHLERYGKNPLAQLENMNNESIDFFEAMTLYHLNEPKIGGYPSWAQHSHGCHGSYMNIIQIRWAEGFWHIVVCTECGDFYTEYQGT</sequence>
<dbReference type="Gene3D" id="2.30.320.10">
    <property type="entry name" value="YwqG-like"/>
    <property type="match status" value="1"/>
</dbReference>
<gene>
    <name evidence="1" type="ORF">MNBD_GAMMA12-3230</name>
</gene>
<proteinExistence type="predicted"/>
<evidence type="ECO:0000313" key="1">
    <source>
        <dbReference type="EMBL" id="VAW78928.1"/>
    </source>
</evidence>
<reference evidence="1" key="1">
    <citation type="submission" date="2018-06" db="EMBL/GenBank/DDBJ databases">
        <authorList>
            <person name="Zhirakovskaya E."/>
        </authorList>
    </citation>
    <scope>NUCLEOTIDE SEQUENCE</scope>
</reference>
<dbReference type="Pfam" id="PF09234">
    <property type="entry name" value="DUF1963"/>
    <property type="match status" value="1"/>
</dbReference>
<protein>
    <submittedName>
        <fullName evidence="1">Uncharacterized protein</fullName>
    </submittedName>
</protein>
<dbReference type="EMBL" id="UOFL01000170">
    <property type="protein sequence ID" value="VAW78928.1"/>
    <property type="molecule type" value="Genomic_DNA"/>
</dbReference>
<dbReference type="InterPro" id="IPR015315">
    <property type="entry name" value="DUF1963"/>
</dbReference>
<name>A0A3B0YDG7_9ZZZZ</name>
<accession>A0A3B0YDG7</accession>